<keyword evidence="8" id="KW-1185">Reference proteome</keyword>
<dbReference type="GO" id="GO:0030170">
    <property type="term" value="F:pyridoxal phosphate binding"/>
    <property type="evidence" value="ECO:0007669"/>
    <property type="project" value="InterPro"/>
</dbReference>
<dbReference type="OrthoDB" id="3224382at2"/>
<evidence type="ECO:0000313" key="7">
    <source>
        <dbReference type="EMBL" id="TWD13273.1"/>
    </source>
</evidence>
<accession>A0A560W6M4</accession>
<dbReference type="AlphaFoldDB" id="A0A560W6M4"/>
<evidence type="ECO:0000259" key="6">
    <source>
        <dbReference type="Pfam" id="PF00155"/>
    </source>
</evidence>
<sequence length="379" mass="40869">MTREVLTIPLEQLRERTSVKWRHHGPDVLPLWVAEMDARPAPPVVEELERVARTGDLGYPVPGDYADAISRWYLAEAGVEVDPTRVRLTVDVLTGIRHALRAVSPDTAPVIITTPVYPPFFTLVEEMGRPLVTAPLGEDGRLDPAALAEAFATAGRGSALLLANPHNPTGTVPTAQELGEVLRLAEEHGVSVVSDEIHAPLVLSGADFVSVLAVPERSRAVAVMSAAKGWNLAALKAAAIVPGPAADEAVSRIPATTWMQASHIAAQGHIAAFDRGQEWQAALLRDLEANRRLLGELLEEHLPAVRWQPMEGTYLAWLDCRSLDLGENPAAHFLHEAKVALNPGHTFGSEGAGHARLNIATSPEILTEAIERMARSLPR</sequence>
<dbReference type="InterPro" id="IPR015421">
    <property type="entry name" value="PyrdxlP-dep_Trfase_major"/>
</dbReference>
<dbReference type="PANTHER" id="PTHR43525">
    <property type="entry name" value="PROTEIN MALY"/>
    <property type="match status" value="1"/>
</dbReference>
<organism evidence="7 8">
    <name type="scientific">Marihabitans asiaticum</name>
    <dbReference type="NCBI Taxonomy" id="415218"/>
    <lineage>
        <taxon>Bacteria</taxon>
        <taxon>Bacillati</taxon>
        <taxon>Actinomycetota</taxon>
        <taxon>Actinomycetes</taxon>
        <taxon>Micrococcales</taxon>
        <taxon>Intrasporangiaceae</taxon>
        <taxon>Marihabitans</taxon>
    </lineage>
</organism>
<dbReference type="Pfam" id="PF00155">
    <property type="entry name" value="Aminotran_1_2"/>
    <property type="match status" value="1"/>
</dbReference>
<dbReference type="InterPro" id="IPR015422">
    <property type="entry name" value="PyrdxlP-dep_Trfase_small"/>
</dbReference>
<keyword evidence="3" id="KW-0663">Pyridoxal phosphate</keyword>
<gene>
    <name evidence="7" type="ORF">FB557_2662</name>
</gene>
<comment type="cofactor">
    <cofactor evidence="1">
        <name>pyridoxal 5'-phosphate</name>
        <dbReference type="ChEBI" id="CHEBI:597326"/>
    </cofactor>
</comment>
<evidence type="ECO:0000256" key="2">
    <source>
        <dbReference type="ARBA" id="ARBA00012224"/>
    </source>
</evidence>
<dbReference type="GO" id="GO:0047804">
    <property type="term" value="F:cysteine-S-conjugate beta-lyase activity"/>
    <property type="evidence" value="ECO:0007669"/>
    <property type="project" value="UniProtKB-EC"/>
</dbReference>
<dbReference type="PANTHER" id="PTHR43525:SF2">
    <property type="entry name" value="CYSTATHIONINE BETA-LYASE-RELATED"/>
    <property type="match status" value="1"/>
</dbReference>
<name>A0A560W6M4_9MICO</name>
<dbReference type="Proteomes" id="UP000315628">
    <property type="component" value="Unassembled WGS sequence"/>
</dbReference>
<dbReference type="InterPro" id="IPR004839">
    <property type="entry name" value="Aminotransferase_I/II_large"/>
</dbReference>
<comment type="similarity">
    <text evidence="5">Belongs to the class-II pyridoxal-phosphate-dependent aminotransferase family. MalY/PatB cystathionine beta-lyase subfamily.</text>
</comment>
<dbReference type="InterPro" id="IPR051798">
    <property type="entry name" value="Class-II_PLP-Dep_Aminotrans"/>
</dbReference>
<dbReference type="Gene3D" id="3.90.1150.10">
    <property type="entry name" value="Aspartate Aminotransferase, domain 1"/>
    <property type="match status" value="1"/>
</dbReference>
<comment type="caution">
    <text evidence="7">The sequence shown here is derived from an EMBL/GenBank/DDBJ whole genome shotgun (WGS) entry which is preliminary data.</text>
</comment>
<proteinExistence type="inferred from homology"/>
<keyword evidence="4 7" id="KW-0456">Lyase</keyword>
<dbReference type="CDD" id="cd00609">
    <property type="entry name" value="AAT_like"/>
    <property type="match status" value="1"/>
</dbReference>
<dbReference type="SUPFAM" id="SSF53383">
    <property type="entry name" value="PLP-dependent transferases"/>
    <property type="match status" value="1"/>
</dbReference>
<dbReference type="EC" id="4.4.1.13" evidence="2"/>
<reference evidence="7 8" key="1">
    <citation type="submission" date="2019-06" db="EMBL/GenBank/DDBJ databases">
        <title>Sequencing the genomes of 1000 actinobacteria strains.</title>
        <authorList>
            <person name="Klenk H.-P."/>
        </authorList>
    </citation>
    <scope>NUCLEOTIDE SEQUENCE [LARGE SCALE GENOMIC DNA]</scope>
    <source>
        <strain evidence="7 8">DSM 18935</strain>
    </source>
</reference>
<dbReference type="InterPro" id="IPR015424">
    <property type="entry name" value="PyrdxlP-dep_Trfase"/>
</dbReference>
<evidence type="ECO:0000256" key="1">
    <source>
        <dbReference type="ARBA" id="ARBA00001933"/>
    </source>
</evidence>
<dbReference type="Gene3D" id="3.40.640.10">
    <property type="entry name" value="Type I PLP-dependent aspartate aminotransferase-like (Major domain)"/>
    <property type="match status" value="1"/>
</dbReference>
<evidence type="ECO:0000256" key="3">
    <source>
        <dbReference type="ARBA" id="ARBA00022898"/>
    </source>
</evidence>
<feature type="domain" description="Aminotransferase class I/classII large" evidence="6">
    <location>
        <begin position="62"/>
        <end position="372"/>
    </location>
</feature>
<evidence type="ECO:0000256" key="4">
    <source>
        <dbReference type="ARBA" id="ARBA00023239"/>
    </source>
</evidence>
<dbReference type="RefSeq" id="WP_144858087.1">
    <property type="nucleotide sequence ID" value="NZ_BAAAYT010000002.1"/>
</dbReference>
<evidence type="ECO:0000313" key="8">
    <source>
        <dbReference type="Proteomes" id="UP000315628"/>
    </source>
</evidence>
<protein>
    <recommendedName>
        <fullName evidence="2">cysteine-S-conjugate beta-lyase</fullName>
        <ecNumber evidence="2">4.4.1.13</ecNumber>
    </recommendedName>
</protein>
<dbReference type="EMBL" id="VIUW01000005">
    <property type="protein sequence ID" value="TWD13273.1"/>
    <property type="molecule type" value="Genomic_DNA"/>
</dbReference>
<evidence type="ECO:0000256" key="5">
    <source>
        <dbReference type="ARBA" id="ARBA00037974"/>
    </source>
</evidence>